<evidence type="ECO:0000256" key="7">
    <source>
        <dbReference type="RuleBase" id="RU003346"/>
    </source>
</evidence>
<dbReference type="PANTHER" id="PTHR48022">
    <property type="entry name" value="PLASTIDIC GLUCOSE TRANSPORTER 4"/>
    <property type="match status" value="1"/>
</dbReference>
<comment type="subcellular location">
    <subcellularLocation>
        <location evidence="1">Membrane</location>
        <topology evidence="1">Multi-pass membrane protein</topology>
    </subcellularLocation>
</comment>
<dbReference type="EMBL" id="QVQW01000127">
    <property type="protein sequence ID" value="RKU40002.1"/>
    <property type="molecule type" value="Genomic_DNA"/>
</dbReference>
<feature type="region of interest" description="Disordered" evidence="8">
    <location>
        <begin position="519"/>
        <end position="540"/>
    </location>
</feature>
<dbReference type="SUPFAM" id="SSF103473">
    <property type="entry name" value="MFS general substrate transporter"/>
    <property type="match status" value="1"/>
</dbReference>
<dbReference type="InterPro" id="IPR003663">
    <property type="entry name" value="Sugar/inositol_transpt"/>
</dbReference>
<evidence type="ECO:0000313" key="11">
    <source>
        <dbReference type="EMBL" id="RKU40002.1"/>
    </source>
</evidence>
<feature type="transmembrane region" description="Helical" evidence="9">
    <location>
        <begin position="148"/>
        <end position="168"/>
    </location>
</feature>
<feature type="transmembrane region" description="Helical" evidence="9">
    <location>
        <begin position="343"/>
        <end position="361"/>
    </location>
</feature>
<feature type="transmembrane region" description="Helical" evidence="9">
    <location>
        <begin position="188"/>
        <end position="209"/>
    </location>
</feature>
<keyword evidence="12" id="KW-1185">Reference proteome</keyword>
<dbReference type="PANTHER" id="PTHR48022:SF2">
    <property type="entry name" value="PLASTIDIC GLUCOSE TRANSPORTER 4"/>
    <property type="match status" value="1"/>
</dbReference>
<proteinExistence type="inferred from homology"/>
<keyword evidence="4 9" id="KW-0812">Transmembrane</keyword>
<comment type="similarity">
    <text evidence="2 7">Belongs to the major facilitator superfamily. Sugar transporter (TC 2.A.1.1) family.</text>
</comment>
<protein>
    <recommendedName>
        <fullName evidence="10">Major facilitator superfamily (MFS) profile domain-containing protein</fullName>
    </recommendedName>
</protein>
<dbReference type="InterPro" id="IPR036259">
    <property type="entry name" value="MFS_trans_sf"/>
</dbReference>
<dbReference type="Gene3D" id="1.20.1250.20">
    <property type="entry name" value="MFS general substrate transporter like domains"/>
    <property type="match status" value="1"/>
</dbReference>
<dbReference type="GO" id="GO:0016020">
    <property type="term" value="C:membrane"/>
    <property type="evidence" value="ECO:0007669"/>
    <property type="project" value="UniProtKB-SubCell"/>
</dbReference>
<keyword evidence="6 9" id="KW-0472">Membrane</keyword>
<feature type="transmembrane region" description="Helical" evidence="9">
    <location>
        <begin position="473"/>
        <end position="493"/>
    </location>
</feature>
<dbReference type="PRINTS" id="PR00171">
    <property type="entry name" value="SUGRTRNSPORT"/>
</dbReference>
<dbReference type="InterPro" id="IPR020846">
    <property type="entry name" value="MFS_dom"/>
</dbReference>
<dbReference type="AlphaFoldDB" id="A0A420XWF5"/>
<dbReference type="InterPro" id="IPR050360">
    <property type="entry name" value="MFS_Sugar_Transporters"/>
</dbReference>
<dbReference type="FunFam" id="1.20.1250.20:FF:000134">
    <property type="entry name" value="MFS sugar transporter protein"/>
    <property type="match status" value="1"/>
</dbReference>
<feature type="transmembrane region" description="Helical" evidence="9">
    <location>
        <begin position="95"/>
        <end position="116"/>
    </location>
</feature>
<feature type="domain" description="Major facilitator superfamily (MFS) profile" evidence="10">
    <location>
        <begin position="55"/>
        <end position="496"/>
    </location>
</feature>
<dbReference type="NCBIfam" id="TIGR00879">
    <property type="entry name" value="SP"/>
    <property type="match status" value="1"/>
</dbReference>
<accession>A0A420XWF5</accession>
<evidence type="ECO:0000256" key="1">
    <source>
        <dbReference type="ARBA" id="ARBA00004141"/>
    </source>
</evidence>
<evidence type="ECO:0000259" key="10">
    <source>
        <dbReference type="PROSITE" id="PS50850"/>
    </source>
</evidence>
<dbReference type="Proteomes" id="UP000275385">
    <property type="component" value="Unassembled WGS sequence"/>
</dbReference>
<dbReference type="Pfam" id="PF00083">
    <property type="entry name" value="Sugar_tr"/>
    <property type="match status" value="1"/>
</dbReference>
<dbReference type="PROSITE" id="PS50850">
    <property type="entry name" value="MFS"/>
    <property type="match status" value="1"/>
</dbReference>
<keyword evidence="3 7" id="KW-0813">Transport</keyword>
<evidence type="ECO:0000256" key="9">
    <source>
        <dbReference type="SAM" id="Phobius"/>
    </source>
</evidence>
<comment type="caution">
    <text evidence="11">The sequence shown here is derived from an EMBL/GenBank/DDBJ whole genome shotgun (WGS) entry which is preliminary data.</text>
</comment>
<dbReference type="InterPro" id="IPR005828">
    <property type="entry name" value="MFS_sugar_transport-like"/>
</dbReference>
<feature type="transmembrane region" description="Helical" evidence="9">
    <location>
        <begin position="123"/>
        <end position="142"/>
    </location>
</feature>
<evidence type="ECO:0000256" key="4">
    <source>
        <dbReference type="ARBA" id="ARBA00022692"/>
    </source>
</evidence>
<sequence length="540" mass="59250">MVLEQQRAMASSEKPVTSAHYEHEVTPATPGSEFVVEEQKRYFGQTKGAWYIYWICGVASIANIFQGFDNGMYSIILSDDKFLDYFNLFGARQGAVASMMSLGCIIANFFISWWFIWFLGRRWTFIMGTFVVFVGVALQAGAVSYAMIIIGRIIAGIGAAILGTNLAAYQAEVSSPLIRGRVVSTVQLSYQVGALIAYCVGLGTVHIAGNNSWRTSTAVQLVPGLILVLAALTLPESPRWLMEKHPDQPDRVLTLLAKIRCLPEQHPEVQSEFMDLVAAHQYRVEYEGAFTWRKFFSSYSIWKRLAYGMATMALGQISGVSALMQYGVLIYRSLGFSGTTESLLLNVVSGLLCLLATAITMSGVDKWGRRPTLIAGSAIMVISYIIIAALADAYPAASNFNRVAAGWQVAFIYIIQMSYSGALGPCAWIYACEIFPSDLRDKGVNISQSGQQITSLWISQAWPSMFDNVGHDAYWILMGINVIGLVVVILFWPETKGVSLEHMDSIFGEADKVDAWRANKKEEPAVGGGKAPEEGEGVPV</sequence>
<evidence type="ECO:0000256" key="6">
    <source>
        <dbReference type="ARBA" id="ARBA00023136"/>
    </source>
</evidence>
<dbReference type="GO" id="GO:0005351">
    <property type="term" value="F:carbohydrate:proton symporter activity"/>
    <property type="evidence" value="ECO:0007669"/>
    <property type="project" value="TreeGrafter"/>
</dbReference>
<feature type="transmembrane region" description="Helical" evidence="9">
    <location>
        <begin position="305"/>
        <end position="331"/>
    </location>
</feature>
<name>A0A420XWF5_9PEZI</name>
<keyword evidence="5 9" id="KW-1133">Transmembrane helix</keyword>
<evidence type="ECO:0000313" key="12">
    <source>
        <dbReference type="Proteomes" id="UP000275385"/>
    </source>
</evidence>
<feature type="transmembrane region" description="Helical" evidence="9">
    <location>
        <begin position="50"/>
        <end position="68"/>
    </location>
</feature>
<reference evidence="11 12" key="1">
    <citation type="submission" date="2018-08" db="EMBL/GenBank/DDBJ databases">
        <title>Draft genome of the lignicolous fungus Coniochaeta pulveracea.</title>
        <authorList>
            <person name="Borstlap C.J."/>
            <person name="De Witt R.N."/>
            <person name="Botha A."/>
            <person name="Volschenk H."/>
        </authorList>
    </citation>
    <scope>NUCLEOTIDE SEQUENCE [LARGE SCALE GENOMIC DNA]</scope>
    <source>
        <strain evidence="11 12">CAB683</strain>
    </source>
</reference>
<evidence type="ECO:0000256" key="2">
    <source>
        <dbReference type="ARBA" id="ARBA00010992"/>
    </source>
</evidence>
<gene>
    <name evidence="11" type="ORF">DL546_000050</name>
</gene>
<evidence type="ECO:0000256" key="5">
    <source>
        <dbReference type="ARBA" id="ARBA00022989"/>
    </source>
</evidence>
<organism evidence="11 12">
    <name type="scientific">Coniochaeta pulveracea</name>
    <dbReference type="NCBI Taxonomy" id="177199"/>
    <lineage>
        <taxon>Eukaryota</taxon>
        <taxon>Fungi</taxon>
        <taxon>Dikarya</taxon>
        <taxon>Ascomycota</taxon>
        <taxon>Pezizomycotina</taxon>
        <taxon>Sordariomycetes</taxon>
        <taxon>Sordariomycetidae</taxon>
        <taxon>Coniochaetales</taxon>
        <taxon>Coniochaetaceae</taxon>
        <taxon>Coniochaeta</taxon>
    </lineage>
</organism>
<feature type="transmembrane region" description="Helical" evidence="9">
    <location>
        <begin position="373"/>
        <end position="391"/>
    </location>
</feature>
<evidence type="ECO:0000256" key="8">
    <source>
        <dbReference type="SAM" id="MobiDB-lite"/>
    </source>
</evidence>
<dbReference type="OrthoDB" id="6612291at2759"/>
<evidence type="ECO:0000256" key="3">
    <source>
        <dbReference type="ARBA" id="ARBA00022448"/>
    </source>
</evidence>